<dbReference type="Proteomes" id="UP000076717">
    <property type="component" value="Unassembled WGS sequence"/>
</dbReference>
<proteinExistence type="predicted"/>
<sequence length="108" mass="11835">MSGWEDGAVATFIAALIAGVVGLAAIVVTVVDGISTRRVTKNFTAREQSWTRWSWTIEKALSDTPAEREMGLAMMDALSDMPWLTEDDERIALAVAQAVIARNQREEP</sequence>
<name>A0A162GMJ2_9MICO</name>
<evidence type="ECO:0000313" key="1">
    <source>
        <dbReference type="EMBL" id="KZX19948.1"/>
    </source>
</evidence>
<accession>A0A162GMJ2</accession>
<protein>
    <submittedName>
        <fullName evidence="1">Uncharacterized protein</fullName>
    </submittedName>
</protein>
<dbReference type="AlphaFoldDB" id="A0A162GMJ2"/>
<evidence type="ECO:0000313" key="2">
    <source>
        <dbReference type="Proteomes" id="UP000076717"/>
    </source>
</evidence>
<keyword evidence="2" id="KW-1185">Reference proteome</keyword>
<dbReference type="RefSeq" id="WP_068213177.1">
    <property type="nucleotide sequence ID" value="NZ_SLWP01000010.1"/>
</dbReference>
<organism evidence="1 2">
    <name type="scientific">Rathayibacter tanaceti</name>
    <dbReference type="NCBI Taxonomy" id="1671680"/>
    <lineage>
        <taxon>Bacteria</taxon>
        <taxon>Bacillati</taxon>
        <taxon>Actinomycetota</taxon>
        <taxon>Actinomycetes</taxon>
        <taxon>Micrococcales</taxon>
        <taxon>Microbacteriaceae</taxon>
        <taxon>Rathayibacter</taxon>
    </lineage>
</organism>
<dbReference type="EMBL" id="LIIN01000167">
    <property type="protein sequence ID" value="KZX19948.1"/>
    <property type="molecule type" value="Genomic_DNA"/>
</dbReference>
<comment type="caution">
    <text evidence="1">The sequence shown here is derived from an EMBL/GenBank/DDBJ whole genome shotgun (WGS) entry which is preliminary data.</text>
</comment>
<reference evidence="1 2" key="1">
    <citation type="submission" date="2015-08" db="EMBL/GenBank/DDBJ databases">
        <title>Draft Genome Sequence of Rathayibacter sp. Strain VKM Ac-2596 Isolated from Leaf Gall Induced by Plant-Parasitic Nematodes.</title>
        <authorList>
            <person name="Vasilenko O.V."/>
            <person name="Starodumova I.P."/>
            <person name="Tarlachkov S.V."/>
            <person name="Dorofeeva L.V."/>
            <person name="Evtushenko L.I."/>
        </authorList>
    </citation>
    <scope>NUCLEOTIDE SEQUENCE [LARGE SCALE GENOMIC DNA]</scope>
    <source>
        <strain evidence="1 2">VKM Ac-2596</strain>
    </source>
</reference>
<gene>
    <name evidence="1" type="ORF">ACH61_02952</name>
</gene>